<dbReference type="GO" id="GO:0004180">
    <property type="term" value="F:carboxypeptidase activity"/>
    <property type="evidence" value="ECO:0007669"/>
    <property type="project" value="UniProtKB-KW"/>
</dbReference>
<dbReference type="AlphaFoldDB" id="A0A5B8V504"/>
<keyword evidence="2" id="KW-1185">Reference proteome</keyword>
<name>A0A5B8V504_9BACT</name>
<dbReference type="EMBL" id="CP042435">
    <property type="protein sequence ID" value="QEC66292.1"/>
    <property type="molecule type" value="Genomic_DNA"/>
</dbReference>
<dbReference type="OrthoDB" id="676304at2"/>
<dbReference type="Gene3D" id="2.60.40.1120">
    <property type="entry name" value="Carboxypeptidase-like, regulatory domain"/>
    <property type="match status" value="1"/>
</dbReference>
<protein>
    <submittedName>
        <fullName evidence="1">Carboxypeptidase regulatory-like domain-containing protein</fullName>
    </submittedName>
</protein>
<keyword evidence="1" id="KW-0645">Protease</keyword>
<organism evidence="1 2">
    <name type="scientific">Panacibacter ginsenosidivorans</name>
    <dbReference type="NCBI Taxonomy" id="1813871"/>
    <lineage>
        <taxon>Bacteria</taxon>
        <taxon>Pseudomonadati</taxon>
        <taxon>Bacteroidota</taxon>
        <taxon>Chitinophagia</taxon>
        <taxon>Chitinophagales</taxon>
        <taxon>Chitinophagaceae</taxon>
        <taxon>Panacibacter</taxon>
    </lineage>
</organism>
<dbReference type="SUPFAM" id="SSF49452">
    <property type="entry name" value="Starch-binding domain-like"/>
    <property type="match status" value="1"/>
</dbReference>
<evidence type="ECO:0000313" key="2">
    <source>
        <dbReference type="Proteomes" id="UP000321533"/>
    </source>
</evidence>
<dbReference type="GO" id="GO:0030246">
    <property type="term" value="F:carbohydrate binding"/>
    <property type="evidence" value="ECO:0007669"/>
    <property type="project" value="InterPro"/>
</dbReference>
<evidence type="ECO:0000313" key="1">
    <source>
        <dbReference type="EMBL" id="QEC66292.1"/>
    </source>
</evidence>
<dbReference type="KEGG" id="pgin:FRZ67_02840"/>
<reference evidence="1 2" key="1">
    <citation type="journal article" date="2016" name="Int. J. Syst. Evol. Microbiol.">
        <title>Panacibacter ginsenosidivorans gen. nov., sp. nov., with ginsenoside converting activity isolated from soil of a ginseng field.</title>
        <authorList>
            <person name="Siddiqi M.Z."/>
            <person name="Muhammad Shafi S."/>
            <person name="Choi K.D."/>
            <person name="Im W.T."/>
        </authorList>
    </citation>
    <scope>NUCLEOTIDE SEQUENCE [LARGE SCALE GENOMIC DNA]</scope>
    <source>
        <strain evidence="1 2">Gsoil1550</strain>
    </source>
</reference>
<gene>
    <name evidence="1" type="ORF">FRZ67_02840</name>
</gene>
<dbReference type="RefSeq" id="WP_147188092.1">
    <property type="nucleotide sequence ID" value="NZ_CP042435.1"/>
</dbReference>
<accession>A0A5B8V504</accession>
<keyword evidence="1" id="KW-0121">Carboxypeptidase</keyword>
<dbReference type="Proteomes" id="UP000321533">
    <property type="component" value="Chromosome"/>
</dbReference>
<dbReference type="InterPro" id="IPR013784">
    <property type="entry name" value="Carb-bd-like_fold"/>
</dbReference>
<proteinExistence type="predicted"/>
<keyword evidence="1" id="KW-0378">Hydrolase</keyword>
<sequence>MKNTRIGLMALSAVVAGLFAFTTFQGGSIKGKITPVDGASQVWALSATDTLKAMINQGTFEIQNAKAGTYKVYIDAVEPYKDVIKEGVQVTDGSSADLGEIMLQK</sequence>